<dbReference type="RefSeq" id="WP_076689291.1">
    <property type="nucleotide sequence ID" value="NZ_QEXM01000015.1"/>
</dbReference>
<dbReference type="Proteomes" id="UP000187191">
    <property type="component" value="Chromosome"/>
</dbReference>
<reference evidence="1 2" key="1">
    <citation type="submission" date="2016-05" db="EMBL/GenBank/DDBJ databases">
        <authorList>
            <person name="Gu J."/>
        </authorList>
    </citation>
    <scope>NUCLEOTIDE SEQUENCE [LARGE SCALE GENOMIC DNA]</scope>
    <source>
        <strain evidence="1 2">ACCC40021</strain>
    </source>
</reference>
<gene>
    <name evidence="1" type="ORF">A7J05_22960</name>
</gene>
<organism evidence="1 2">
    <name type="scientific">Streptomyces alfalfae</name>
    <dbReference type="NCBI Taxonomy" id="1642299"/>
    <lineage>
        <taxon>Bacteria</taxon>
        <taxon>Bacillati</taxon>
        <taxon>Actinomycetota</taxon>
        <taxon>Actinomycetes</taxon>
        <taxon>Kitasatosporales</taxon>
        <taxon>Streptomycetaceae</taxon>
        <taxon>Streptomyces</taxon>
    </lineage>
</organism>
<accession>A0ABN4VY39</accession>
<proteinExistence type="predicted"/>
<protein>
    <submittedName>
        <fullName evidence="1">Phage tail protein</fullName>
    </submittedName>
</protein>
<keyword evidence="2" id="KW-1185">Reference proteome</keyword>
<dbReference type="EMBL" id="CP015588">
    <property type="protein sequence ID" value="APY91060.1"/>
    <property type="molecule type" value="Genomic_DNA"/>
</dbReference>
<evidence type="ECO:0000313" key="2">
    <source>
        <dbReference type="Proteomes" id="UP000187191"/>
    </source>
</evidence>
<sequence length="388" mass="41138">MQALPPTLLRALTGAVRRRPVGEWSNDGGVTWVPLAVGAADVKPDRTAECRWSATVELLDPPVGATGINTVATQVRLFEELTASRADPYRVPAGRYVVDSTKRTLRGRGLSAELLGVEDIVRGAALPVARTVETDTAEAIAQTLITEAVPWAAVAWRDGVKAGTKIPSFVIDEDRWQGLSGGADQAGVSTGIAPALGAEVYADARGVFTFAPVPTLADPAVWTLPYGQGLIEPEAAQSSEGLVNVWVVSGEEAAGEGGSAAAPVGPVYVWDDDPMSLTYAGPDPIRDPLAPQREGLVWVRPRVERYTSPLITSEEQAYTAGRAKLADSLRVQSTLTFTAYAHPGIEPGDVVRVEVEPGLWETHLIDACPRTLGAASMSCQTRTSARRI</sequence>
<evidence type="ECO:0000313" key="1">
    <source>
        <dbReference type="EMBL" id="APY91060.1"/>
    </source>
</evidence>
<name>A0ABN4VY39_9ACTN</name>